<reference evidence="2 3" key="1">
    <citation type="submission" date="2019-04" db="EMBL/GenBank/DDBJ databases">
        <title>Chromosome genome assembly for Takifugu flavidus.</title>
        <authorList>
            <person name="Xiao S."/>
        </authorList>
    </citation>
    <scope>NUCLEOTIDE SEQUENCE [LARGE SCALE GENOMIC DNA]</scope>
    <source>
        <strain evidence="2">HTHZ2018</strain>
        <tissue evidence="2">Muscle</tissue>
    </source>
</reference>
<evidence type="ECO:0000256" key="1">
    <source>
        <dbReference type="SAM" id="MobiDB-lite"/>
    </source>
</evidence>
<comment type="caution">
    <text evidence="2">The sequence shown here is derived from an EMBL/GenBank/DDBJ whole genome shotgun (WGS) entry which is preliminary data.</text>
</comment>
<evidence type="ECO:0000313" key="3">
    <source>
        <dbReference type="Proteomes" id="UP000324091"/>
    </source>
</evidence>
<accession>A0A5C6PLH0</accession>
<gene>
    <name evidence="2" type="ORF">D4764_10G0007860</name>
</gene>
<feature type="compositionally biased region" description="Basic and acidic residues" evidence="1">
    <location>
        <begin position="66"/>
        <end position="77"/>
    </location>
</feature>
<proteinExistence type="predicted"/>
<keyword evidence="3" id="KW-1185">Reference proteome</keyword>
<protein>
    <submittedName>
        <fullName evidence="2">Uncharacterized protein</fullName>
    </submittedName>
</protein>
<organism evidence="2 3">
    <name type="scientific">Takifugu flavidus</name>
    <name type="common">sansaifugu</name>
    <dbReference type="NCBI Taxonomy" id="433684"/>
    <lineage>
        <taxon>Eukaryota</taxon>
        <taxon>Metazoa</taxon>
        <taxon>Chordata</taxon>
        <taxon>Craniata</taxon>
        <taxon>Vertebrata</taxon>
        <taxon>Euteleostomi</taxon>
        <taxon>Actinopterygii</taxon>
        <taxon>Neopterygii</taxon>
        <taxon>Teleostei</taxon>
        <taxon>Neoteleostei</taxon>
        <taxon>Acanthomorphata</taxon>
        <taxon>Eupercaria</taxon>
        <taxon>Tetraodontiformes</taxon>
        <taxon>Tetradontoidea</taxon>
        <taxon>Tetraodontidae</taxon>
        <taxon>Takifugu</taxon>
    </lineage>
</organism>
<feature type="compositionally biased region" description="Low complexity" evidence="1">
    <location>
        <begin position="119"/>
        <end position="133"/>
    </location>
</feature>
<dbReference type="Proteomes" id="UP000324091">
    <property type="component" value="Chromosome 10"/>
</dbReference>
<dbReference type="AlphaFoldDB" id="A0A5C6PLH0"/>
<dbReference type="EMBL" id="RHFK02000002">
    <property type="protein sequence ID" value="TWW79756.1"/>
    <property type="molecule type" value="Genomic_DNA"/>
</dbReference>
<sequence length="219" mass="23273">MAAETDVRNARLTLTGAPLDLQPCSALPPRPWFRLCETGSPVVTGTQEFQMFDRTKLTSGGFSPSRSEREQVEEGGKGRKPGGSEQDVENGYHQLVPDTCHDVLATTRRQNTALDSAYGKTTPTSATTTSKGAAFPKEAGDPERGTGPDGPLPTGGHGSPDSEPISVEMEGKGEGRPVLSESQSQTPHRPPLTSLTTNTITTHQCFTLAEQSPDVSMHA</sequence>
<name>A0A5C6PLH0_9TELE</name>
<feature type="region of interest" description="Disordered" evidence="1">
    <location>
        <begin position="54"/>
        <end position="91"/>
    </location>
</feature>
<feature type="region of interest" description="Disordered" evidence="1">
    <location>
        <begin position="114"/>
        <end position="198"/>
    </location>
</feature>
<evidence type="ECO:0000313" key="2">
    <source>
        <dbReference type="EMBL" id="TWW79756.1"/>
    </source>
</evidence>